<keyword evidence="5 16" id="KW-0285">Flavoprotein</keyword>
<dbReference type="Proteomes" id="UP000557307">
    <property type="component" value="Unassembled WGS sequence"/>
</dbReference>
<dbReference type="InterPro" id="IPR010204">
    <property type="entry name" value="NqrC"/>
</dbReference>
<evidence type="ECO:0000256" key="11">
    <source>
        <dbReference type="ARBA" id="ARBA00023053"/>
    </source>
</evidence>
<evidence type="ECO:0000256" key="17">
    <source>
        <dbReference type="PIRNR" id="PIRNR009437"/>
    </source>
</evidence>
<evidence type="ECO:0000256" key="10">
    <source>
        <dbReference type="ARBA" id="ARBA00023027"/>
    </source>
</evidence>
<dbReference type="HAMAP" id="MF_00427">
    <property type="entry name" value="NqrC"/>
    <property type="match status" value="1"/>
</dbReference>
<comment type="subcellular location">
    <subcellularLocation>
        <location evidence="16">Cell membrane</location>
        <topology evidence="16">Single-pass membrane protein</topology>
    </subcellularLocation>
</comment>
<keyword evidence="15 16" id="KW-0739">Sodium transport</keyword>
<dbReference type="Pfam" id="PF04205">
    <property type="entry name" value="FMN_bind"/>
    <property type="match status" value="1"/>
</dbReference>
<accession>A0A840TR09</accession>
<reference evidence="19 20" key="1">
    <citation type="submission" date="2020-08" db="EMBL/GenBank/DDBJ databases">
        <title>Genomic Encyclopedia of Type Strains, Phase IV (KMG-IV): sequencing the most valuable type-strain genomes for metagenomic binning, comparative biology and taxonomic classification.</title>
        <authorList>
            <person name="Goeker M."/>
        </authorList>
    </citation>
    <scope>NUCLEOTIDE SEQUENCE [LARGE SCALE GENOMIC DNA]</scope>
    <source>
        <strain evidence="19 20">DSM 105074</strain>
    </source>
</reference>
<evidence type="ECO:0000256" key="8">
    <source>
        <dbReference type="ARBA" id="ARBA00022967"/>
    </source>
</evidence>
<keyword evidence="7 16" id="KW-0812">Transmembrane</keyword>
<dbReference type="NCBIfam" id="TIGR01938">
    <property type="entry name" value="nqrC"/>
    <property type="match status" value="1"/>
</dbReference>
<comment type="similarity">
    <text evidence="16 17">Belongs to the NqrC family.</text>
</comment>
<keyword evidence="20" id="KW-1185">Reference proteome</keyword>
<comment type="caution">
    <text evidence="16">Lacks conserved residue(s) required for the propagation of feature annotation.</text>
</comment>
<evidence type="ECO:0000256" key="5">
    <source>
        <dbReference type="ARBA" id="ARBA00022630"/>
    </source>
</evidence>
<keyword evidence="6 16" id="KW-0288">FMN</keyword>
<dbReference type="PANTHER" id="PTHR37838:SF1">
    <property type="entry name" value="NA(+)-TRANSLOCATING NADH-QUINONE REDUCTASE SUBUNIT C"/>
    <property type="match status" value="1"/>
</dbReference>
<keyword evidence="4 16" id="KW-0597">Phosphoprotein</keyword>
<keyword evidence="19" id="KW-0560">Oxidoreductase</keyword>
<keyword evidence="9 16" id="KW-1133">Transmembrane helix</keyword>
<gene>
    <name evidence="16" type="primary">nqrC</name>
    <name evidence="19" type="ORF">HNQ92_003512</name>
</gene>
<keyword evidence="10 16" id="KW-0520">NAD</keyword>
<keyword evidence="11 16" id="KW-0915">Sodium</keyword>
<proteinExistence type="inferred from homology"/>
<feature type="modified residue" description="FMN phosphoryl threonine" evidence="16">
    <location>
        <position position="208"/>
    </location>
</feature>
<dbReference type="AlphaFoldDB" id="A0A840TR09"/>
<keyword evidence="3" id="KW-0997">Cell inner membrane</keyword>
<comment type="function">
    <text evidence="16">NQR complex catalyzes the reduction of ubiquinone-1 to ubiquinol by two successive reactions, coupled with the transport of Na(+) ions from the cytoplasm to the periplasm. NqrA to NqrE are probably involved in the second step, the conversion of ubisemiquinone to ubiquinol.</text>
</comment>
<sequence length="235" mass="26584">MHSNQYTFLFAIGISLFTALLLSVMAVSLKPRQQANEALDRKSNILQALRLSSDDPESIEKLYNERVEEMVVSAEGKSLDGEEPADVDLRKEVMKPAEQRRLPLYIYKDDKDRSFYVVPVHGNGLWGPVWGFVALEDDFNTIYGANFDHKSETPGLGAEISEYAFQQQFEGKKLLDEQEKFVSVRVTKPGEAGRYPAEHRVDAISGGTITSRGVDAMLQRCIEPYYTYFSTLKNE</sequence>
<dbReference type="InterPro" id="IPR007329">
    <property type="entry name" value="FMN-bd"/>
</dbReference>
<evidence type="ECO:0000256" key="12">
    <source>
        <dbReference type="ARBA" id="ARBA00023065"/>
    </source>
</evidence>
<comment type="cofactor">
    <cofactor evidence="16 17">
        <name>FMN</name>
        <dbReference type="ChEBI" id="CHEBI:58210"/>
    </cofactor>
</comment>
<dbReference type="PANTHER" id="PTHR37838">
    <property type="entry name" value="NA(+)-TRANSLOCATING NADH-QUINONE REDUCTASE SUBUNIT C"/>
    <property type="match status" value="1"/>
</dbReference>
<evidence type="ECO:0000256" key="13">
    <source>
        <dbReference type="ARBA" id="ARBA00023075"/>
    </source>
</evidence>
<dbReference type="PIRSF" id="PIRSF009437">
    <property type="entry name" value="NQR-1_subunit_C"/>
    <property type="match status" value="1"/>
</dbReference>
<comment type="subunit">
    <text evidence="16 17">Composed of six subunits; NqrA, NqrB, NqrC, NqrD, NqrE and NqrF.</text>
</comment>
<keyword evidence="8 16" id="KW-1278">Translocase</keyword>
<keyword evidence="13 16" id="KW-0830">Ubiquinone</keyword>
<dbReference type="GO" id="GO:0016655">
    <property type="term" value="F:oxidoreductase activity, acting on NAD(P)H, quinone or similar compound as acceptor"/>
    <property type="evidence" value="ECO:0007669"/>
    <property type="project" value="UniProtKB-UniRule"/>
</dbReference>
<evidence type="ECO:0000313" key="19">
    <source>
        <dbReference type="EMBL" id="MBB5285355.1"/>
    </source>
</evidence>
<keyword evidence="14 16" id="KW-0472">Membrane</keyword>
<keyword evidence="12 16" id="KW-0406">Ion transport</keyword>
<dbReference type="EC" id="7.2.1.1" evidence="16 17"/>
<dbReference type="EMBL" id="JACHGF010000005">
    <property type="protein sequence ID" value="MBB5285355.1"/>
    <property type="molecule type" value="Genomic_DNA"/>
</dbReference>
<evidence type="ECO:0000256" key="15">
    <source>
        <dbReference type="ARBA" id="ARBA00023201"/>
    </source>
</evidence>
<protein>
    <recommendedName>
        <fullName evidence="16 17">Na(+)-translocating NADH-quinone reductase subunit C</fullName>
        <shortName evidence="16 17">Na(+)-NQR subunit C</shortName>
        <shortName evidence="16 17">Na(+)-translocating NQR subunit C</shortName>
        <ecNumber evidence="16 17">7.2.1.1</ecNumber>
    </recommendedName>
    <alternativeName>
        <fullName evidence="16 17">NQR complex subunit C</fullName>
    </alternativeName>
    <alternativeName>
        <fullName evidence="16 17">NQR-1 subunit C</fullName>
    </alternativeName>
</protein>
<evidence type="ECO:0000256" key="3">
    <source>
        <dbReference type="ARBA" id="ARBA00022519"/>
    </source>
</evidence>
<dbReference type="SMART" id="SM00900">
    <property type="entry name" value="FMN_bind"/>
    <property type="match status" value="1"/>
</dbReference>
<dbReference type="GO" id="GO:0005886">
    <property type="term" value="C:plasma membrane"/>
    <property type="evidence" value="ECO:0007669"/>
    <property type="project" value="UniProtKB-SubCell"/>
</dbReference>
<evidence type="ECO:0000256" key="6">
    <source>
        <dbReference type="ARBA" id="ARBA00022643"/>
    </source>
</evidence>
<dbReference type="GO" id="GO:0010181">
    <property type="term" value="F:FMN binding"/>
    <property type="evidence" value="ECO:0007669"/>
    <property type="project" value="UniProtKB-UniRule"/>
</dbReference>
<evidence type="ECO:0000256" key="7">
    <source>
        <dbReference type="ARBA" id="ARBA00022692"/>
    </source>
</evidence>
<evidence type="ECO:0000256" key="2">
    <source>
        <dbReference type="ARBA" id="ARBA00022475"/>
    </source>
</evidence>
<comment type="caution">
    <text evidence="19">The sequence shown here is derived from an EMBL/GenBank/DDBJ whole genome shotgun (WGS) entry which is preliminary data.</text>
</comment>
<dbReference type="GO" id="GO:0006814">
    <property type="term" value="P:sodium ion transport"/>
    <property type="evidence" value="ECO:0007669"/>
    <property type="project" value="UniProtKB-UniRule"/>
</dbReference>
<dbReference type="RefSeq" id="WP_184175418.1">
    <property type="nucleotide sequence ID" value="NZ_JACHGF010000005.1"/>
</dbReference>
<comment type="catalytic activity">
    <reaction evidence="16 17">
        <text>a ubiquinone + n Na(+)(in) + NADH + H(+) = a ubiquinol + n Na(+)(out) + NAD(+)</text>
        <dbReference type="Rhea" id="RHEA:47748"/>
        <dbReference type="Rhea" id="RHEA-COMP:9565"/>
        <dbReference type="Rhea" id="RHEA-COMP:9566"/>
        <dbReference type="ChEBI" id="CHEBI:15378"/>
        <dbReference type="ChEBI" id="CHEBI:16389"/>
        <dbReference type="ChEBI" id="CHEBI:17976"/>
        <dbReference type="ChEBI" id="CHEBI:29101"/>
        <dbReference type="ChEBI" id="CHEBI:57540"/>
        <dbReference type="ChEBI" id="CHEBI:57945"/>
        <dbReference type="EC" id="7.2.1.1"/>
    </reaction>
</comment>
<name>A0A840TR09_9BACT</name>
<keyword evidence="2 16" id="KW-1003">Cell membrane</keyword>
<evidence type="ECO:0000313" key="20">
    <source>
        <dbReference type="Proteomes" id="UP000557307"/>
    </source>
</evidence>
<evidence type="ECO:0000259" key="18">
    <source>
        <dbReference type="SMART" id="SM00900"/>
    </source>
</evidence>
<evidence type="ECO:0000256" key="4">
    <source>
        <dbReference type="ARBA" id="ARBA00022553"/>
    </source>
</evidence>
<keyword evidence="1 16" id="KW-0813">Transport</keyword>
<evidence type="ECO:0000256" key="1">
    <source>
        <dbReference type="ARBA" id="ARBA00022448"/>
    </source>
</evidence>
<evidence type="ECO:0000256" key="9">
    <source>
        <dbReference type="ARBA" id="ARBA00022989"/>
    </source>
</evidence>
<evidence type="ECO:0000256" key="16">
    <source>
        <dbReference type="HAMAP-Rule" id="MF_00427"/>
    </source>
</evidence>
<evidence type="ECO:0000256" key="14">
    <source>
        <dbReference type="ARBA" id="ARBA00023136"/>
    </source>
</evidence>
<organism evidence="19 20">
    <name type="scientific">Rhabdobacter roseus</name>
    <dbReference type="NCBI Taxonomy" id="1655419"/>
    <lineage>
        <taxon>Bacteria</taxon>
        <taxon>Pseudomonadati</taxon>
        <taxon>Bacteroidota</taxon>
        <taxon>Cytophagia</taxon>
        <taxon>Cytophagales</taxon>
        <taxon>Cytophagaceae</taxon>
        <taxon>Rhabdobacter</taxon>
    </lineage>
</organism>
<feature type="domain" description="FMN-binding" evidence="18">
    <location>
        <begin position="124"/>
        <end position="225"/>
    </location>
</feature>